<dbReference type="CDD" id="cd07139">
    <property type="entry name" value="ALDH_AldA-Rv0768"/>
    <property type="match status" value="1"/>
</dbReference>
<organism evidence="6 7">
    <name type="scientific">Haloechinothrix alba</name>
    <dbReference type="NCBI Taxonomy" id="664784"/>
    <lineage>
        <taxon>Bacteria</taxon>
        <taxon>Bacillati</taxon>
        <taxon>Actinomycetota</taxon>
        <taxon>Actinomycetes</taxon>
        <taxon>Pseudonocardiales</taxon>
        <taxon>Pseudonocardiaceae</taxon>
        <taxon>Haloechinothrix</taxon>
    </lineage>
</organism>
<dbReference type="PANTHER" id="PTHR42804">
    <property type="entry name" value="ALDEHYDE DEHYDROGENASE"/>
    <property type="match status" value="1"/>
</dbReference>
<name>A0A238ZHU9_9PSEU</name>
<dbReference type="Pfam" id="PF00171">
    <property type="entry name" value="Aldedh"/>
    <property type="match status" value="1"/>
</dbReference>
<dbReference type="InterPro" id="IPR016163">
    <property type="entry name" value="Ald_DH_C"/>
</dbReference>
<evidence type="ECO:0000256" key="3">
    <source>
        <dbReference type="PROSITE-ProRule" id="PRU10007"/>
    </source>
</evidence>
<protein>
    <submittedName>
        <fullName evidence="6">Acyl-CoA reductase</fullName>
    </submittedName>
</protein>
<evidence type="ECO:0000313" key="7">
    <source>
        <dbReference type="Proteomes" id="UP000198348"/>
    </source>
</evidence>
<reference evidence="6 7" key="1">
    <citation type="submission" date="2017-06" db="EMBL/GenBank/DDBJ databases">
        <authorList>
            <person name="Kim H.J."/>
            <person name="Triplett B.A."/>
        </authorList>
    </citation>
    <scope>NUCLEOTIDE SEQUENCE [LARGE SCALE GENOMIC DNA]</scope>
    <source>
        <strain evidence="6 7">DSM 45207</strain>
    </source>
</reference>
<dbReference type="AlphaFoldDB" id="A0A238ZHU9"/>
<dbReference type="Gene3D" id="3.40.309.10">
    <property type="entry name" value="Aldehyde Dehydrogenase, Chain A, domain 2"/>
    <property type="match status" value="1"/>
</dbReference>
<dbReference type="SUPFAM" id="SSF53720">
    <property type="entry name" value="ALDH-like"/>
    <property type="match status" value="1"/>
</dbReference>
<feature type="active site" evidence="3">
    <location>
        <position position="253"/>
    </location>
</feature>
<keyword evidence="2 4" id="KW-0560">Oxidoreductase</keyword>
<keyword evidence="7" id="KW-1185">Reference proteome</keyword>
<dbReference type="PANTHER" id="PTHR42804:SF1">
    <property type="entry name" value="ALDEHYDE DEHYDROGENASE-RELATED"/>
    <property type="match status" value="1"/>
</dbReference>
<dbReference type="FunFam" id="3.40.605.10:FF:000007">
    <property type="entry name" value="NAD/NADP-dependent betaine aldehyde dehydrogenase"/>
    <property type="match status" value="1"/>
</dbReference>
<gene>
    <name evidence="6" type="ORF">SAMN06265360_12197</name>
</gene>
<accession>A0A238ZHU9</accession>
<proteinExistence type="inferred from homology"/>
<dbReference type="InterPro" id="IPR015590">
    <property type="entry name" value="Aldehyde_DH_dom"/>
</dbReference>
<dbReference type="FunFam" id="3.40.309.10:FF:000012">
    <property type="entry name" value="Betaine aldehyde dehydrogenase"/>
    <property type="match status" value="1"/>
</dbReference>
<sequence length="481" mass="50846">MHVEYDRLFIGGDWVAPSSASRIDVTSASTEEPIGRVPEAREEDVEAAVNAARRAFDDPAGWSGWPAAERAAAMERLADELVARSEEIVRRVSSQNGMPVSIGEQSEALFPSLLLGYYATLIQEQPGEERRPAFVAGTTVVRRDPVGVVAAVVPWNFPQSLSFFKIAPALAAGCTVVLKPAPETVLDAFVIAEAAEAAGLPPGVINIVPGDRDAGAALVAHPGVDKVSFTGSTAAGRAIGEVCGRLLRPVTLELGGKSAAIVLDDADLPSRFESLFQATLMNSGQTCYVGTRILAPRNRYDSVVEALTAMVRSLKLGDPLDPATELGPLVSERQRDRVEAYISAGRSEGARLVSGGKRPAEFDRGWYVEPTVFADVDNDSAIAREEIFGPVLSVIPYSTVDEAVAIANDSEYGLGGSVWSADPERAESVAARVQTGSIGINNYMLDPGAPFGGVKASGIGRELGPEGLEANQVTKSIYLEP</sequence>
<dbReference type="Proteomes" id="UP000198348">
    <property type="component" value="Unassembled WGS sequence"/>
</dbReference>
<evidence type="ECO:0000313" key="6">
    <source>
        <dbReference type="EMBL" id="SNR83035.1"/>
    </source>
</evidence>
<dbReference type="EMBL" id="FZNW01000021">
    <property type="protein sequence ID" value="SNR83035.1"/>
    <property type="molecule type" value="Genomic_DNA"/>
</dbReference>
<feature type="domain" description="Aldehyde dehydrogenase" evidence="5">
    <location>
        <begin position="14"/>
        <end position="476"/>
    </location>
</feature>
<dbReference type="PROSITE" id="PS00687">
    <property type="entry name" value="ALDEHYDE_DEHYDR_GLU"/>
    <property type="match status" value="1"/>
</dbReference>
<evidence type="ECO:0000256" key="1">
    <source>
        <dbReference type="ARBA" id="ARBA00009986"/>
    </source>
</evidence>
<dbReference type="OrthoDB" id="6882680at2"/>
<comment type="similarity">
    <text evidence="1 4">Belongs to the aldehyde dehydrogenase family.</text>
</comment>
<dbReference type="InterPro" id="IPR029510">
    <property type="entry name" value="Ald_DH_CS_GLU"/>
</dbReference>
<dbReference type="Gene3D" id="3.40.605.10">
    <property type="entry name" value="Aldehyde Dehydrogenase, Chain A, domain 1"/>
    <property type="match status" value="1"/>
</dbReference>
<evidence type="ECO:0000256" key="4">
    <source>
        <dbReference type="RuleBase" id="RU003345"/>
    </source>
</evidence>
<dbReference type="GO" id="GO:0016620">
    <property type="term" value="F:oxidoreductase activity, acting on the aldehyde or oxo group of donors, NAD or NADP as acceptor"/>
    <property type="evidence" value="ECO:0007669"/>
    <property type="project" value="InterPro"/>
</dbReference>
<evidence type="ECO:0000256" key="2">
    <source>
        <dbReference type="ARBA" id="ARBA00023002"/>
    </source>
</evidence>
<dbReference type="InterPro" id="IPR016161">
    <property type="entry name" value="Ald_DH/histidinol_DH"/>
</dbReference>
<dbReference type="InterPro" id="IPR016162">
    <property type="entry name" value="Ald_DH_N"/>
</dbReference>
<evidence type="ECO:0000259" key="5">
    <source>
        <dbReference type="Pfam" id="PF00171"/>
    </source>
</evidence>
<dbReference type="RefSeq" id="WP_089302975.1">
    <property type="nucleotide sequence ID" value="NZ_FZNW01000021.1"/>
</dbReference>